<gene>
    <name evidence="1" type="ORF">GSLYS_00010520001</name>
</gene>
<protein>
    <submittedName>
        <fullName evidence="1">Uncharacterized protein</fullName>
    </submittedName>
</protein>
<organism evidence="1 2">
    <name type="scientific">Lymnaea stagnalis</name>
    <name type="common">Great pond snail</name>
    <name type="synonym">Helix stagnalis</name>
    <dbReference type="NCBI Taxonomy" id="6523"/>
    <lineage>
        <taxon>Eukaryota</taxon>
        <taxon>Metazoa</taxon>
        <taxon>Spiralia</taxon>
        <taxon>Lophotrochozoa</taxon>
        <taxon>Mollusca</taxon>
        <taxon>Gastropoda</taxon>
        <taxon>Heterobranchia</taxon>
        <taxon>Euthyneura</taxon>
        <taxon>Panpulmonata</taxon>
        <taxon>Hygrophila</taxon>
        <taxon>Lymnaeoidea</taxon>
        <taxon>Lymnaeidae</taxon>
        <taxon>Lymnaea</taxon>
    </lineage>
</organism>
<dbReference type="AlphaFoldDB" id="A0AAV2HSX2"/>
<evidence type="ECO:0000313" key="1">
    <source>
        <dbReference type="EMBL" id="CAL1536607.1"/>
    </source>
</evidence>
<reference evidence="1 2" key="1">
    <citation type="submission" date="2024-04" db="EMBL/GenBank/DDBJ databases">
        <authorList>
            <consortium name="Genoscope - CEA"/>
            <person name="William W."/>
        </authorList>
    </citation>
    <scope>NUCLEOTIDE SEQUENCE [LARGE SCALE GENOMIC DNA]</scope>
</reference>
<evidence type="ECO:0000313" key="2">
    <source>
        <dbReference type="Proteomes" id="UP001497497"/>
    </source>
</evidence>
<dbReference type="Proteomes" id="UP001497497">
    <property type="component" value="Unassembled WGS sequence"/>
</dbReference>
<accession>A0AAV2HSX2</accession>
<comment type="caution">
    <text evidence="1">The sequence shown here is derived from an EMBL/GenBank/DDBJ whole genome shotgun (WGS) entry which is preliminary data.</text>
</comment>
<keyword evidence="2" id="KW-1185">Reference proteome</keyword>
<name>A0AAV2HSX2_LYMST</name>
<sequence>MLYLHENELSKFLVCLDFSHGLVLDCSSHQSVMDLLKCTNLHTLKCPIQSVDTSIILSLSKKKLMNLYLVNDDYTQNSGFYEKLFLDWQKIRKDLPESKKEIFNVHYIFKNRAMCHEDLHPNPFLKSLIFDNLSSNISAKLLHNIADLYGATLQNLAFCSHYWEFLMHFSDLGKINESFKYLGKNCVQLKSFLSCLSLPSSALVTLVKTSRKMSTVQVFKENISLAPSDKPEGVFKHKMAQELGIPHWDMIKKGANIFKIPNADCRLLFANCFNEF</sequence>
<proteinExistence type="predicted"/>
<dbReference type="EMBL" id="CAXITT010000234">
    <property type="protein sequence ID" value="CAL1536607.1"/>
    <property type="molecule type" value="Genomic_DNA"/>
</dbReference>